<keyword evidence="4" id="KW-0862">Zinc</keyword>
<comment type="caution">
    <text evidence="8">The sequence shown here is derived from an EMBL/GenBank/DDBJ whole genome shotgun (WGS) entry which is preliminary data.</text>
</comment>
<keyword evidence="6" id="KW-1133">Transmembrane helix</keyword>
<sequence>MKDIETPTKVSTAYVQQSSPTSISNPPNKTVVPLHSFSHDPMNILQCPICGNQTRTRTISSPNMITWIACAVMFFLFWPLCWVPLVVDSCKITTHYCKVCNGQIGTAKPFQGCCVSYKE</sequence>
<keyword evidence="9" id="KW-1185">Reference proteome</keyword>
<dbReference type="PROSITE" id="PS51837">
    <property type="entry name" value="LITAF"/>
    <property type="match status" value="1"/>
</dbReference>
<name>A0AAD3CQT5_9STRA</name>
<evidence type="ECO:0000256" key="6">
    <source>
        <dbReference type="SAM" id="Phobius"/>
    </source>
</evidence>
<dbReference type="GO" id="GO:0008270">
    <property type="term" value="F:zinc ion binding"/>
    <property type="evidence" value="ECO:0007669"/>
    <property type="project" value="TreeGrafter"/>
</dbReference>
<evidence type="ECO:0000313" key="9">
    <source>
        <dbReference type="Proteomes" id="UP001054902"/>
    </source>
</evidence>
<dbReference type="SMART" id="SM00714">
    <property type="entry name" value="LITAF"/>
    <property type="match status" value="1"/>
</dbReference>
<dbReference type="EMBL" id="BLLK01000038">
    <property type="protein sequence ID" value="GFH49446.1"/>
    <property type="molecule type" value="Genomic_DNA"/>
</dbReference>
<evidence type="ECO:0000256" key="1">
    <source>
        <dbReference type="ARBA" id="ARBA00004170"/>
    </source>
</evidence>
<dbReference type="GO" id="GO:0016020">
    <property type="term" value="C:membrane"/>
    <property type="evidence" value="ECO:0007669"/>
    <property type="project" value="UniProtKB-SubCell"/>
</dbReference>
<dbReference type="AlphaFoldDB" id="A0AAD3CQT5"/>
<keyword evidence="6" id="KW-0812">Transmembrane</keyword>
<comment type="subcellular location">
    <subcellularLocation>
        <location evidence="1">Membrane</location>
        <topology evidence="1">Peripheral membrane protein</topology>
    </subcellularLocation>
</comment>
<dbReference type="PANTHER" id="PTHR23292">
    <property type="entry name" value="LIPOPOLYSACCHARIDE-INDUCED TUMOR NECROSIS FACTOR-ALPHA FACTOR"/>
    <property type="match status" value="1"/>
</dbReference>
<evidence type="ECO:0000256" key="5">
    <source>
        <dbReference type="ARBA" id="ARBA00023136"/>
    </source>
</evidence>
<evidence type="ECO:0000259" key="7">
    <source>
        <dbReference type="PROSITE" id="PS51837"/>
    </source>
</evidence>
<evidence type="ECO:0000256" key="4">
    <source>
        <dbReference type="ARBA" id="ARBA00022833"/>
    </source>
</evidence>
<accession>A0AAD3CQT5</accession>
<dbReference type="Pfam" id="PF10601">
    <property type="entry name" value="zf-LITAF-like"/>
    <property type="match status" value="1"/>
</dbReference>
<evidence type="ECO:0000256" key="2">
    <source>
        <dbReference type="ARBA" id="ARBA00005975"/>
    </source>
</evidence>
<keyword evidence="5 6" id="KW-0472">Membrane</keyword>
<organism evidence="8 9">
    <name type="scientific">Chaetoceros tenuissimus</name>
    <dbReference type="NCBI Taxonomy" id="426638"/>
    <lineage>
        <taxon>Eukaryota</taxon>
        <taxon>Sar</taxon>
        <taxon>Stramenopiles</taxon>
        <taxon>Ochrophyta</taxon>
        <taxon>Bacillariophyta</taxon>
        <taxon>Coscinodiscophyceae</taxon>
        <taxon>Chaetocerotophycidae</taxon>
        <taxon>Chaetocerotales</taxon>
        <taxon>Chaetocerotaceae</taxon>
        <taxon>Chaetoceros</taxon>
    </lineage>
</organism>
<comment type="similarity">
    <text evidence="2">Belongs to the CDIP1/LITAF family.</text>
</comment>
<proteinExistence type="inferred from homology"/>
<feature type="domain" description="LITAF" evidence="7">
    <location>
        <begin position="26"/>
        <end position="109"/>
    </location>
</feature>
<feature type="transmembrane region" description="Helical" evidence="6">
    <location>
        <begin position="65"/>
        <end position="87"/>
    </location>
</feature>
<dbReference type="InterPro" id="IPR006629">
    <property type="entry name" value="LITAF"/>
</dbReference>
<keyword evidence="3" id="KW-0479">Metal-binding</keyword>
<dbReference type="InterPro" id="IPR037519">
    <property type="entry name" value="LITAF_fam"/>
</dbReference>
<dbReference type="PANTHER" id="PTHR23292:SF6">
    <property type="entry name" value="FI16602P1-RELATED"/>
    <property type="match status" value="1"/>
</dbReference>
<protein>
    <recommendedName>
        <fullName evidence="7">LITAF domain-containing protein</fullName>
    </recommendedName>
</protein>
<gene>
    <name evidence="8" type="ORF">CTEN210_05922</name>
</gene>
<evidence type="ECO:0000256" key="3">
    <source>
        <dbReference type="ARBA" id="ARBA00022723"/>
    </source>
</evidence>
<dbReference type="Proteomes" id="UP001054902">
    <property type="component" value="Unassembled WGS sequence"/>
</dbReference>
<reference evidence="8 9" key="1">
    <citation type="journal article" date="2021" name="Sci. Rep.">
        <title>The genome of the diatom Chaetoceros tenuissimus carries an ancient integrated fragment of an extant virus.</title>
        <authorList>
            <person name="Hongo Y."/>
            <person name="Kimura K."/>
            <person name="Takaki Y."/>
            <person name="Yoshida Y."/>
            <person name="Baba S."/>
            <person name="Kobayashi G."/>
            <person name="Nagasaki K."/>
            <person name="Hano T."/>
            <person name="Tomaru Y."/>
        </authorList>
    </citation>
    <scope>NUCLEOTIDE SEQUENCE [LARGE SCALE GENOMIC DNA]</scope>
    <source>
        <strain evidence="8 9">NIES-3715</strain>
    </source>
</reference>
<evidence type="ECO:0000313" key="8">
    <source>
        <dbReference type="EMBL" id="GFH49446.1"/>
    </source>
</evidence>